<sequence>MSCLLPQFKCQPGTFCIHFKGALSTAPHITIQRNREHTHFHAQCALSTSSTGSSTVVLDMEKLRLPSLEVNSDPFASNRAWTYTGAVGLPPEANIGAALATETLFASDEAVIAAAAEEAVTLAKAALKSAKDAALMVKSISSSKSRNGEDLGKYSVKECDDLEPTNEELEDLQEELLKSITVRSHRQTERKARRARAAEKSAANVVSVKSGSTSRKKRASLQDVDYFDPLRYLRGTTSSSRLLTASEELELSAGIQDLLKLERLQEELVDRCGGQPTFAQWAAAAGVDQKTLRHRLNYGVLCKDKMIKSNIRLVISIAKNYQGAGMNLQDLVQEGCRGLVRGAEKFDALKGFKFSTYAHWWIKQAVRKSLSDQSRTIRLPFHMVEATYKVKEARKQLYSENGKQPDNEEVAEAAGLSMKRLNAVLMTPKAPRSLDQKIGINQNLKPSEVIADPDAETAEDLLIKQFMRQDLEKVLNSLNPREKQVVRWRFGLEDGRMKTLQEIGEIMGVSRERIRQIESCAFRKLKNKKRNKHLQQYLIAQ</sequence>
<dbReference type="InterPro" id="IPR050239">
    <property type="entry name" value="Sigma-70_RNA_pol_init_factors"/>
</dbReference>
<reference evidence="9" key="2">
    <citation type="submission" date="2025-08" db="UniProtKB">
        <authorList>
            <consortium name="RefSeq"/>
        </authorList>
    </citation>
    <scope>IDENTIFICATION</scope>
    <source>
        <tissue evidence="9">Leaf</tissue>
    </source>
</reference>
<accession>A0A6P8EKK4</accession>
<keyword evidence="5 6" id="KW-0804">Transcription</keyword>
<keyword evidence="4 6" id="KW-0238">DNA-binding</keyword>
<evidence type="ECO:0000313" key="8">
    <source>
        <dbReference type="Proteomes" id="UP000515151"/>
    </source>
</evidence>
<dbReference type="InterPro" id="IPR013325">
    <property type="entry name" value="RNA_pol_sigma_r2"/>
</dbReference>
<comment type="similarity">
    <text evidence="1 6">Belongs to the sigma-70 factor family.</text>
</comment>
<dbReference type="CDD" id="cd06171">
    <property type="entry name" value="Sigma70_r4"/>
    <property type="match status" value="1"/>
</dbReference>
<evidence type="ECO:0000256" key="1">
    <source>
        <dbReference type="ARBA" id="ARBA00007788"/>
    </source>
</evidence>
<proteinExistence type="inferred from homology"/>
<evidence type="ECO:0000256" key="4">
    <source>
        <dbReference type="ARBA" id="ARBA00023125"/>
    </source>
</evidence>
<feature type="domain" description="RNA polymerase sigma-70" evidence="7">
    <location>
        <begin position="499"/>
        <end position="525"/>
    </location>
</feature>
<evidence type="ECO:0000256" key="3">
    <source>
        <dbReference type="ARBA" id="ARBA00023082"/>
    </source>
</evidence>
<protein>
    <recommendedName>
        <fullName evidence="6">RNA polymerase sigma factor</fullName>
    </recommendedName>
</protein>
<keyword evidence="6" id="KW-0150">Chloroplast</keyword>
<dbReference type="PROSITE" id="PS00716">
    <property type="entry name" value="SIGMA70_2"/>
    <property type="match status" value="1"/>
</dbReference>
<dbReference type="SUPFAM" id="SSF88659">
    <property type="entry name" value="Sigma3 and sigma4 domains of RNA polymerase sigma factors"/>
    <property type="match status" value="2"/>
</dbReference>
<dbReference type="Pfam" id="PF04542">
    <property type="entry name" value="Sigma70_r2"/>
    <property type="match status" value="1"/>
</dbReference>
<dbReference type="PANTHER" id="PTHR30603">
    <property type="entry name" value="RNA POLYMERASE SIGMA FACTOR RPO"/>
    <property type="match status" value="1"/>
</dbReference>
<dbReference type="Pfam" id="PF04545">
    <property type="entry name" value="Sigma70_r4"/>
    <property type="match status" value="1"/>
</dbReference>
<dbReference type="InterPro" id="IPR000943">
    <property type="entry name" value="RNA_pol_sigma70"/>
</dbReference>
<keyword evidence="3 6" id="KW-0731">Sigma factor</keyword>
<dbReference type="AlphaFoldDB" id="A0A6P8EKK4"/>
<dbReference type="NCBIfam" id="TIGR02937">
    <property type="entry name" value="sigma70-ECF"/>
    <property type="match status" value="1"/>
</dbReference>
<dbReference type="PANTHER" id="PTHR30603:SF57">
    <property type="entry name" value="RNA POLYMERASE SIGMA FACTOR SIGB"/>
    <property type="match status" value="1"/>
</dbReference>
<dbReference type="InterPro" id="IPR016262">
    <property type="entry name" value="RNA_pol_sigma_SigB/C/D/F"/>
</dbReference>
<gene>
    <name evidence="9" type="primary">LOC116214917</name>
</gene>
<dbReference type="InterPro" id="IPR013324">
    <property type="entry name" value="RNA_pol_sigma_r3/r4-like"/>
</dbReference>
<dbReference type="RefSeq" id="XP_031406278.1">
    <property type="nucleotide sequence ID" value="XM_031550418.1"/>
</dbReference>
<keyword evidence="2 6" id="KW-0805">Transcription regulation</keyword>
<dbReference type="SUPFAM" id="SSF88946">
    <property type="entry name" value="Sigma2 domain of RNA polymerase sigma factors"/>
    <property type="match status" value="1"/>
</dbReference>
<dbReference type="PIRSF" id="PIRSF000767">
    <property type="entry name" value="RNA_pol_sigma_SigB/C/D"/>
    <property type="match status" value="1"/>
</dbReference>
<reference evidence="8" key="1">
    <citation type="journal article" date="2020" name="Plant Biotechnol. J.">
        <title>The pomegranate (Punica granatum L.) draft genome dissects genetic divergence between soft- and hard-seeded cultivars.</title>
        <authorList>
            <person name="Luo X."/>
            <person name="Li H."/>
            <person name="Wu Z."/>
            <person name="Yao W."/>
            <person name="Zhao P."/>
            <person name="Cao D."/>
            <person name="Yu H."/>
            <person name="Li K."/>
            <person name="Poudel K."/>
            <person name="Zhao D."/>
            <person name="Zhang F."/>
            <person name="Xia X."/>
            <person name="Chen L."/>
            <person name="Wang Q."/>
            <person name="Jing D."/>
            <person name="Cao S."/>
        </authorList>
    </citation>
    <scope>NUCLEOTIDE SEQUENCE [LARGE SCALE GENOMIC DNA]</scope>
    <source>
        <strain evidence="8">cv. Tunisia</strain>
    </source>
</reference>
<keyword evidence="6" id="KW-0934">Plastid</keyword>
<dbReference type="Pfam" id="PF04539">
    <property type="entry name" value="Sigma70_r3"/>
    <property type="match status" value="1"/>
</dbReference>
<dbReference type="InterPro" id="IPR007624">
    <property type="entry name" value="RNA_pol_sigma70_r3"/>
</dbReference>
<keyword evidence="8" id="KW-1185">Reference proteome</keyword>
<evidence type="ECO:0000313" key="9">
    <source>
        <dbReference type="RefSeq" id="XP_031406278.1"/>
    </source>
</evidence>
<dbReference type="GeneID" id="116214917"/>
<dbReference type="Gene3D" id="1.10.601.10">
    <property type="entry name" value="RNA Polymerase Primary Sigma Factor"/>
    <property type="match status" value="1"/>
</dbReference>
<dbReference type="GO" id="GO:0003677">
    <property type="term" value="F:DNA binding"/>
    <property type="evidence" value="ECO:0007669"/>
    <property type="project" value="UniProtKB-KW"/>
</dbReference>
<organism evidence="8 9">
    <name type="scientific">Punica granatum</name>
    <name type="common">Pomegranate</name>
    <dbReference type="NCBI Taxonomy" id="22663"/>
    <lineage>
        <taxon>Eukaryota</taxon>
        <taxon>Viridiplantae</taxon>
        <taxon>Streptophyta</taxon>
        <taxon>Embryophyta</taxon>
        <taxon>Tracheophyta</taxon>
        <taxon>Spermatophyta</taxon>
        <taxon>Magnoliopsida</taxon>
        <taxon>eudicotyledons</taxon>
        <taxon>Gunneridae</taxon>
        <taxon>Pentapetalae</taxon>
        <taxon>rosids</taxon>
        <taxon>malvids</taxon>
        <taxon>Myrtales</taxon>
        <taxon>Lythraceae</taxon>
        <taxon>Punica</taxon>
    </lineage>
</organism>
<evidence type="ECO:0000256" key="6">
    <source>
        <dbReference type="PIRNR" id="PIRNR000767"/>
    </source>
</evidence>
<dbReference type="InterPro" id="IPR014284">
    <property type="entry name" value="RNA_pol_sigma-70_dom"/>
</dbReference>
<dbReference type="PRINTS" id="PR00046">
    <property type="entry name" value="SIGMA70FCT"/>
</dbReference>
<dbReference type="Gene3D" id="1.10.10.10">
    <property type="entry name" value="Winged helix-like DNA-binding domain superfamily/Winged helix DNA-binding domain"/>
    <property type="match status" value="2"/>
</dbReference>
<comment type="function">
    <text evidence="6">Sigma factors are initiation factors that promote the attachment of plastid-encoded RNA polymerase (PEP) to specific initiation sites and are then released.</text>
</comment>
<dbReference type="GO" id="GO:0016987">
    <property type="term" value="F:sigma factor activity"/>
    <property type="evidence" value="ECO:0007669"/>
    <property type="project" value="UniProtKB-UniRule"/>
</dbReference>
<dbReference type="GO" id="GO:0071482">
    <property type="term" value="P:cellular response to light stimulus"/>
    <property type="evidence" value="ECO:0007669"/>
    <property type="project" value="UniProtKB-ARBA"/>
</dbReference>
<dbReference type="InterPro" id="IPR007630">
    <property type="entry name" value="RNA_pol_sigma70_r4"/>
</dbReference>
<dbReference type="Proteomes" id="UP000515151">
    <property type="component" value="Chromosome 7"/>
</dbReference>
<dbReference type="InterPro" id="IPR036388">
    <property type="entry name" value="WH-like_DNA-bd_sf"/>
</dbReference>
<evidence type="ECO:0000259" key="7">
    <source>
        <dbReference type="PROSITE" id="PS00716"/>
    </source>
</evidence>
<evidence type="ECO:0000256" key="5">
    <source>
        <dbReference type="ARBA" id="ARBA00023163"/>
    </source>
</evidence>
<dbReference type="GO" id="GO:0006352">
    <property type="term" value="P:DNA-templated transcription initiation"/>
    <property type="evidence" value="ECO:0007669"/>
    <property type="project" value="UniProtKB-UniRule"/>
</dbReference>
<evidence type="ECO:0000256" key="2">
    <source>
        <dbReference type="ARBA" id="ARBA00023015"/>
    </source>
</evidence>
<dbReference type="GO" id="GO:0009507">
    <property type="term" value="C:chloroplast"/>
    <property type="evidence" value="ECO:0007669"/>
    <property type="project" value="UniProtKB-SubCell"/>
</dbReference>
<dbReference type="InterPro" id="IPR007627">
    <property type="entry name" value="RNA_pol_sigma70_r2"/>
</dbReference>
<name>A0A6P8EKK4_PUNGR</name>
<comment type="subcellular location">
    <subcellularLocation>
        <location evidence="6">Plastid</location>
        <location evidence="6">Chloroplast</location>
    </subcellularLocation>
</comment>